<dbReference type="InterPro" id="IPR015020">
    <property type="entry name" value="Rv2525c-like_Glyco_Hydro-like"/>
</dbReference>
<organism evidence="4 5">
    <name type="scientific">Ornithinibacillus xuwenensis</name>
    <dbReference type="NCBI Taxonomy" id="3144668"/>
    <lineage>
        <taxon>Bacteria</taxon>
        <taxon>Bacillati</taxon>
        <taxon>Bacillota</taxon>
        <taxon>Bacilli</taxon>
        <taxon>Bacillales</taxon>
        <taxon>Bacillaceae</taxon>
        <taxon>Ornithinibacillus</taxon>
    </lineage>
</organism>
<dbReference type="EMBL" id="JBDIML010000003">
    <property type="protein sequence ID" value="MEN2767874.1"/>
    <property type="molecule type" value="Genomic_DNA"/>
</dbReference>
<keyword evidence="4" id="KW-0378">Hydrolase</keyword>
<dbReference type="Gene3D" id="3.20.20.80">
    <property type="entry name" value="Glycosidases"/>
    <property type="match status" value="1"/>
</dbReference>
<dbReference type="Pfam" id="PF08924">
    <property type="entry name" value="Rv2525c_GlyHyd-like"/>
    <property type="match status" value="1"/>
</dbReference>
<keyword evidence="5" id="KW-1185">Reference proteome</keyword>
<protein>
    <submittedName>
        <fullName evidence="4">Glycoside hydrolase domain-containing protein</fullName>
    </submittedName>
</protein>
<comment type="caution">
    <text evidence="4">The sequence shown here is derived from an EMBL/GenBank/DDBJ whole genome shotgun (WGS) entry which is preliminary data.</text>
</comment>
<evidence type="ECO:0000313" key="4">
    <source>
        <dbReference type="EMBL" id="MEN2767874.1"/>
    </source>
</evidence>
<keyword evidence="2" id="KW-0472">Membrane</keyword>
<keyword evidence="2" id="KW-0812">Transmembrane</keyword>
<feature type="region of interest" description="Disordered" evidence="1">
    <location>
        <begin position="30"/>
        <end position="73"/>
    </location>
</feature>
<reference evidence="4 5" key="1">
    <citation type="submission" date="2024-05" db="EMBL/GenBank/DDBJ databases">
        <authorList>
            <person name="Haq I."/>
            <person name="Ullah Z."/>
            <person name="Ahmad R."/>
            <person name="Li M."/>
            <person name="Tong Y."/>
        </authorList>
    </citation>
    <scope>NUCLEOTIDE SEQUENCE [LARGE SCALE GENOMIC DNA]</scope>
    <source>
        <strain evidence="4 5">16A2E</strain>
    </source>
</reference>
<dbReference type="Proteomes" id="UP001444625">
    <property type="component" value="Unassembled WGS sequence"/>
</dbReference>
<evidence type="ECO:0000256" key="1">
    <source>
        <dbReference type="SAM" id="MobiDB-lite"/>
    </source>
</evidence>
<sequence>MKKYELFTLVSLALVIAIPILFNIFQNNQDQTESSDPTTEEQENNKENANQDNKDAENGGNKEESDKENSNAKIHWGVDSASYTDEEFLGCVVDNYGKPVVWGRYLGDKEDVSTGLDSAEVKRLHDNNIQILIIYNHVEDARGHDNGVDHANQAISMAEELGVPEGVAIFVDIEPSYPVDVAFMEGWYETLADSNYESGVYGVFDEESDILNAYKSMEQSIQENTIVWTAFPQVEITTKENAPEYNSQGPKNSKLYGWQYAIEGEACNIDTNLFKGQMLDYLW</sequence>
<dbReference type="InterPro" id="IPR017853">
    <property type="entry name" value="GH"/>
</dbReference>
<evidence type="ECO:0000259" key="3">
    <source>
        <dbReference type="Pfam" id="PF08924"/>
    </source>
</evidence>
<proteinExistence type="predicted"/>
<dbReference type="RefSeq" id="WP_345825340.1">
    <property type="nucleotide sequence ID" value="NZ_JBDIML010000003.1"/>
</dbReference>
<name>A0ABU9XHV2_9BACI</name>
<feature type="compositionally biased region" description="Basic and acidic residues" evidence="1">
    <location>
        <begin position="52"/>
        <end position="70"/>
    </location>
</feature>
<feature type="transmembrane region" description="Helical" evidence="2">
    <location>
        <begin position="6"/>
        <end position="25"/>
    </location>
</feature>
<keyword evidence="2" id="KW-1133">Transmembrane helix</keyword>
<feature type="domain" description="Rv2525c-like glycoside hydrolase-like" evidence="3">
    <location>
        <begin position="103"/>
        <end position="228"/>
    </location>
</feature>
<dbReference type="GO" id="GO:0016787">
    <property type="term" value="F:hydrolase activity"/>
    <property type="evidence" value="ECO:0007669"/>
    <property type="project" value="UniProtKB-KW"/>
</dbReference>
<dbReference type="SUPFAM" id="SSF51445">
    <property type="entry name" value="(Trans)glycosidases"/>
    <property type="match status" value="1"/>
</dbReference>
<evidence type="ECO:0000256" key="2">
    <source>
        <dbReference type="SAM" id="Phobius"/>
    </source>
</evidence>
<gene>
    <name evidence="4" type="ORF">ABC228_11790</name>
</gene>
<accession>A0ABU9XHV2</accession>
<evidence type="ECO:0000313" key="5">
    <source>
        <dbReference type="Proteomes" id="UP001444625"/>
    </source>
</evidence>